<dbReference type="SMART" id="SM00855">
    <property type="entry name" value="PGAM"/>
    <property type="match status" value="1"/>
</dbReference>
<reference evidence="1" key="1">
    <citation type="journal article" date="2014" name="Int. J. Syst. Evol. Microbiol.">
        <title>Complete genome sequence of Corynebacterium casei LMG S-19264T (=DSM 44701T), isolated from a smear-ripened cheese.</title>
        <authorList>
            <consortium name="US DOE Joint Genome Institute (JGI-PGF)"/>
            <person name="Walter F."/>
            <person name="Albersmeier A."/>
            <person name="Kalinowski J."/>
            <person name="Ruckert C."/>
        </authorList>
    </citation>
    <scope>NUCLEOTIDE SEQUENCE</scope>
    <source>
        <strain evidence="1">KCTC 23310</strain>
    </source>
</reference>
<accession>A0A918TW67</accession>
<dbReference type="GO" id="GO:0016791">
    <property type="term" value="F:phosphatase activity"/>
    <property type="evidence" value="ECO:0007669"/>
    <property type="project" value="TreeGrafter"/>
</dbReference>
<dbReference type="InterPro" id="IPR050275">
    <property type="entry name" value="PGM_Phosphatase"/>
</dbReference>
<dbReference type="InterPro" id="IPR029033">
    <property type="entry name" value="His_PPase_superfam"/>
</dbReference>
<dbReference type="AlphaFoldDB" id="A0A918TW67"/>
<organism evidence="1 2">
    <name type="scientific">Neogemmobacter tilapiae</name>
    <dbReference type="NCBI Taxonomy" id="875041"/>
    <lineage>
        <taxon>Bacteria</taxon>
        <taxon>Pseudomonadati</taxon>
        <taxon>Pseudomonadota</taxon>
        <taxon>Alphaproteobacteria</taxon>
        <taxon>Rhodobacterales</taxon>
        <taxon>Paracoccaceae</taxon>
        <taxon>Neogemmobacter</taxon>
    </lineage>
</organism>
<comment type="caution">
    <text evidence="1">The sequence shown here is derived from an EMBL/GenBank/DDBJ whole genome shotgun (WGS) entry which is preliminary data.</text>
</comment>
<gene>
    <name evidence="1" type="ORF">GCM10007315_32910</name>
</gene>
<name>A0A918TW67_9RHOB</name>
<dbReference type="Pfam" id="PF00300">
    <property type="entry name" value="His_Phos_1"/>
    <property type="match status" value="1"/>
</dbReference>
<dbReference type="Gene3D" id="3.40.50.1240">
    <property type="entry name" value="Phosphoglycerate mutase-like"/>
    <property type="match status" value="1"/>
</dbReference>
<reference evidence="1" key="2">
    <citation type="submission" date="2020-09" db="EMBL/GenBank/DDBJ databases">
        <authorList>
            <person name="Sun Q."/>
            <person name="Kim S."/>
        </authorList>
    </citation>
    <scope>NUCLEOTIDE SEQUENCE</scope>
    <source>
        <strain evidence="1">KCTC 23310</strain>
    </source>
</reference>
<dbReference type="SUPFAM" id="SSF53254">
    <property type="entry name" value="Phosphoglycerate mutase-like"/>
    <property type="match status" value="1"/>
</dbReference>
<dbReference type="PANTHER" id="PTHR48100">
    <property type="entry name" value="BROAD-SPECIFICITY PHOSPHATASE YOR283W-RELATED"/>
    <property type="match status" value="1"/>
</dbReference>
<dbReference type="RefSeq" id="WP_189413131.1">
    <property type="nucleotide sequence ID" value="NZ_BMYJ01000013.1"/>
</dbReference>
<protein>
    <submittedName>
        <fullName evidence="1">Phosphoglycerate mutase</fullName>
    </submittedName>
</protein>
<dbReference type="PANTHER" id="PTHR48100:SF1">
    <property type="entry name" value="HISTIDINE PHOSPHATASE FAMILY PROTEIN-RELATED"/>
    <property type="match status" value="1"/>
</dbReference>
<evidence type="ECO:0000313" key="2">
    <source>
        <dbReference type="Proteomes" id="UP000638981"/>
    </source>
</evidence>
<proteinExistence type="predicted"/>
<dbReference type="InterPro" id="IPR013078">
    <property type="entry name" value="His_Pase_superF_clade-1"/>
</dbReference>
<dbReference type="EMBL" id="BMYJ01000013">
    <property type="protein sequence ID" value="GHC65742.1"/>
    <property type="molecule type" value="Genomic_DNA"/>
</dbReference>
<sequence length="188" mass="20844">MTRFWWVRHGPTHQKIFCGWRDVPADLSDHAALQRLRDFLPDAPVISSDLIRARATADAIQGGRQRLADDPDLREFHYGEWEGLDWQAVAAGWPDLSREYWEKPGSAAPPGGESWDAGAARVGRAVERLLALPEVIVVAHMGVILTQLQRAWACSGAEVLAQPIAPLSVAQVDWDGQDWRAGLINHCP</sequence>
<evidence type="ECO:0000313" key="1">
    <source>
        <dbReference type="EMBL" id="GHC65742.1"/>
    </source>
</evidence>
<dbReference type="Proteomes" id="UP000638981">
    <property type="component" value="Unassembled WGS sequence"/>
</dbReference>
<dbReference type="GO" id="GO:0005737">
    <property type="term" value="C:cytoplasm"/>
    <property type="evidence" value="ECO:0007669"/>
    <property type="project" value="TreeGrafter"/>
</dbReference>
<dbReference type="CDD" id="cd07067">
    <property type="entry name" value="HP_PGM_like"/>
    <property type="match status" value="1"/>
</dbReference>
<keyword evidence="2" id="KW-1185">Reference proteome</keyword>